<feature type="compositionally biased region" description="Low complexity" evidence="1">
    <location>
        <begin position="11"/>
        <end position="21"/>
    </location>
</feature>
<keyword evidence="3" id="KW-1185">Reference proteome</keyword>
<protein>
    <submittedName>
        <fullName evidence="2">Uncharacterized protein</fullName>
    </submittedName>
</protein>
<evidence type="ECO:0000313" key="3">
    <source>
        <dbReference type="Proteomes" id="UP000249829"/>
    </source>
</evidence>
<reference evidence="2 3" key="1">
    <citation type="submission" date="2018-02" db="EMBL/GenBank/DDBJ databases">
        <title>The genomes of Aspergillus section Nigri reveals drivers in fungal speciation.</title>
        <authorList>
            <consortium name="DOE Joint Genome Institute"/>
            <person name="Vesth T.C."/>
            <person name="Nybo J."/>
            <person name="Theobald S."/>
            <person name="Brandl J."/>
            <person name="Frisvad J.C."/>
            <person name="Nielsen K.F."/>
            <person name="Lyhne E.K."/>
            <person name="Kogle M.E."/>
            <person name="Kuo A."/>
            <person name="Riley R."/>
            <person name="Clum A."/>
            <person name="Nolan M."/>
            <person name="Lipzen A."/>
            <person name="Salamov A."/>
            <person name="Henrissat B."/>
            <person name="Wiebenga A."/>
            <person name="De vries R.P."/>
            <person name="Grigoriev I.V."/>
            <person name="Mortensen U.H."/>
            <person name="Andersen M.R."/>
            <person name="Baker S.E."/>
        </authorList>
    </citation>
    <scope>NUCLEOTIDE SEQUENCE [LARGE SCALE GENOMIC DNA]</scope>
    <source>
        <strain evidence="2 3">CBS 115571</strain>
    </source>
</reference>
<evidence type="ECO:0000313" key="2">
    <source>
        <dbReference type="EMBL" id="PYI15141.1"/>
    </source>
</evidence>
<dbReference type="AlphaFoldDB" id="A0A2V5GVQ3"/>
<feature type="compositionally biased region" description="Polar residues" evidence="1">
    <location>
        <begin position="22"/>
        <end position="35"/>
    </location>
</feature>
<dbReference type="EMBL" id="KZ825195">
    <property type="protein sequence ID" value="PYI15141.1"/>
    <property type="molecule type" value="Genomic_DNA"/>
</dbReference>
<feature type="region of interest" description="Disordered" evidence="1">
    <location>
        <begin position="1"/>
        <end position="81"/>
    </location>
</feature>
<feature type="compositionally biased region" description="Pro residues" evidence="1">
    <location>
        <begin position="1"/>
        <end position="10"/>
    </location>
</feature>
<name>A0A2V5GVQ3_ASPV1</name>
<sequence>MPHNPVPTPQESPLSTSSSTSHNPVASRSVVSYPQTPLRDRSHLTSIPCPHRAFLPAETGSHLPSDRGSNSCTVGCIHDRR</sequence>
<dbReference type="Proteomes" id="UP000249829">
    <property type="component" value="Unassembled WGS sequence"/>
</dbReference>
<gene>
    <name evidence="2" type="ORF">BO99DRAFT_264689</name>
</gene>
<proteinExistence type="predicted"/>
<evidence type="ECO:0000256" key="1">
    <source>
        <dbReference type="SAM" id="MobiDB-lite"/>
    </source>
</evidence>
<accession>A0A2V5GVQ3</accession>
<organism evidence="2 3">
    <name type="scientific">Aspergillus violaceofuscus (strain CBS 115571)</name>
    <dbReference type="NCBI Taxonomy" id="1450538"/>
    <lineage>
        <taxon>Eukaryota</taxon>
        <taxon>Fungi</taxon>
        <taxon>Dikarya</taxon>
        <taxon>Ascomycota</taxon>
        <taxon>Pezizomycotina</taxon>
        <taxon>Eurotiomycetes</taxon>
        <taxon>Eurotiomycetidae</taxon>
        <taxon>Eurotiales</taxon>
        <taxon>Aspergillaceae</taxon>
        <taxon>Aspergillus</taxon>
    </lineage>
</organism>